<dbReference type="NCBIfam" id="TIGR03082">
    <property type="entry name" value="Gneg_AbrB_dup"/>
    <property type="match status" value="1"/>
</dbReference>
<evidence type="ECO:0000313" key="3">
    <source>
        <dbReference type="Proteomes" id="UP000184032"/>
    </source>
</evidence>
<proteinExistence type="predicted"/>
<evidence type="ECO:0008006" key="4">
    <source>
        <dbReference type="Google" id="ProtNLM"/>
    </source>
</evidence>
<dbReference type="PANTHER" id="PTHR38457">
    <property type="entry name" value="REGULATOR ABRB-RELATED"/>
    <property type="match status" value="1"/>
</dbReference>
<gene>
    <name evidence="2" type="ORF">SAMN02745245_00461</name>
</gene>
<dbReference type="PIRSF" id="PIRSF038991">
    <property type="entry name" value="Protein_AbrB"/>
    <property type="match status" value="1"/>
</dbReference>
<evidence type="ECO:0000313" key="2">
    <source>
        <dbReference type="EMBL" id="SHH05018.1"/>
    </source>
</evidence>
<feature type="transmembrane region" description="Helical" evidence="1">
    <location>
        <begin position="209"/>
        <end position="228"/>
    </location>
</feature>
<dbReference type="InterPro" id="IPR017516">
    <property type="entry name" value="AbrB_dup"/>
</dbReference>
<dbReference type="InterPro" id="IPR007820">
    <property type="entry name" value="AbrB_fam"/>
</dbReference>
<name>A0A1M5PTB9_9FIRM</name>
<feature type="transmembrane region" description="Helical" evidence="1">
    <location>
        <begin position="81"/>
        <end position="102"/>
    </location>
</feature>
<dbReference type="AlphaFoldDB" id="A0A1M5PTB9"/>
<evidence type="ECO:0000256" key="1">
    <source>
        <dbReference type="SAM" id="Phobius"/>
    </source>
</evidence>
<reference evidence="3" key="1">
    <citation type="submission" date="2016-11" db="EMBL/GenBank/DDBJ databases">
        <authorList>
            <person name="Varghese N."/>
            <person name="Submissions S."/>
        </authorList>
    </citation>
    <scope>NUCLEOTIDE SEQUENCE [LARGE SCALE GENOMIC DNA]</scope>
    <source>
        <strain evidence="3">DSM 21120</strain>
    </source>
</reference>
<feature type="transmembrane region" description="Helical" evidence="1">
    <location>
        <begin position="185"/>
        <end position="203"/>
    </location>
</feature>
<dbReference type="GO" id="GO:0010468">
    <property type="term" value="P:regulation of gene expression"/>
    <property type="evidence" value="ECO:0007669"/>
    <property type="project" value="InterPro"/>
</dbReference>
<dbReference type="GO" id="GO:0016020">
    <property type="term" value="C:membrane"/>
    <property type="evidence" value="ECO:0007669"/>
    <property type="project" value="InterPro"/>
</dbReference>
<feature type="transmembrane region" description="Helical" evidence="1">
    <location>
        <begin position="266"/>
        <end position="286"/>
    </location>
</feature>
<dbReference type="EMBL" id="FQXI01000001">
    <property type="protein sequence ID" value="SHH05018.1"/>
    <property type="molecule type" value="Genomic_DNA"/>
</dbReference>
<dbReference type="Pfam" id="PF05145">
    <property type="entry name" value="AbrB"/>
    <property type="match status" value="1"/>
</dbReference>
<feature type="transmembrane region" description="Helical" evidence="1">
    <location>
        <begin position="324"/>
        <end position="349"/>
    </location>
</feature>
<organism evidence="2 3">
    <name type="scientific">Anaerosphaera aminiphila DSM 21120</name>
    <dbReference type="NCBI Taxonomy" id="1120995"/>
    <lineage>
        <taxon>Bacteria</taxon>
        <taxon>Bacillati</taxon>
        <taxon>Bacillota</taxon>
        <taxon>Tissierellia</taxon>
        <taxon>Tissierellales</taxon>
        <taxon>Peptoniphilaceae</taxon>
        <taxon>Anaerosphaera</taxon>
    </lineage>
</organism>
<keyword evidence="1" id="KW-1133">Transmembrane helix</keyword>
<sequence length="350" mass="37506">MQLLITLCIALACGFLLYKLKVPGGMMVGAILGSAIYNILTDSAVFPAEAKFLAQVIAGAFIGSGMNRSDLVRLPKLIKPILILLLNLIVINIVLGILIWNISDLDLLTSLMSVVPGGMSDIPLIAADMGANTGVVATLQFVRMSVGVGLFPILIQKLDTKLSHEKPKKSEENKKGSNIKINREYNYRHLAITLCVALVGGYIGKKSGVPAGILAFSMISVLILKLTTGVGNLPLELKRLAQVLSGAYIGVGIRASDIAIVKTLLLPVLLIILFYLLNCLWTGFVLNKRCNFERKEALLAATPAGASDMALISSDIGVDSVDLIVMQIVRMIVVISVFPQMVSLVVNILQ</sequence>
<dbReference type="PANTHER" id="PTHR38457:SF1">
    <property type="entry name" value="REGULATOR ABRB-RELATED"/>
    <property type="match status" value="1"/>
</dbReference>
<keyword evidence="3" id="KW-1185">Reference proteome</keyword>
<dbReference type="STRING" id="1120995.SAMN02745245_00461"/>
<keyword evidence="1" id="KW-0812">Transmembrane</keyword>
<dbReference type="Proteomes" id="UP000184032">
    <property type="component" value="Unassembled WGS sequence"/>
</dbReference>
<protein>
    <recommendedName>
        <fullName evidence="4">Membrane protein AbrB duplication</fullName>
    </recommendedName>
</protein>
<dbReference type="RefSeq" id="WP_073183315.1">
    <property type="nucleotide sequence ID" value="NZ_FQXI01000001.1"/>
</dbReference>
<feature type="transmembrane region" description="Helical" evidence="1">
    <location>
        <begin position="52"/>
        <end position="69"/>
    </location>
</feature>
<keyword evidence="1" id="KW-0472">Membrane</keyword>
<accession>A0A1M5PTB9</accession>
<dbReference type="OrthoDB" id="5460360at2"/>